<name>A0A975B5R3_9BACT</name>
<dbReference type="KEGG" id="dli:dnl_15100"/>
<organism evidence="3 4">
    <name type="scientific">Desulfonema limicola</name>
    <dbReference type="NCBI Taxonomy" id="45656"/>
    <lineage>
        <taxon>Bacteria</taxon>
        <taxon>Pseudomonadati</taxon>
        <taxon>Thermodesulfobacteriota</taxon>
        <taxon>Desulfobacteria</taxon>
        <taxon>Desulfobacterales</taxon>
        <taxon>Desulfococcaceae</taxon>
        <taxon>Desulfonema</taxon>
    </lineage>
</organism>
<dbReference type="InterPro" id="IPR050267">
    <property type="entry name" value="Anti-sigma-factor_SerPK"/>
</dbReference>
<accession>A0A975B5R3</accession>
<dbReference type="RefSeq" id="WP_207691022.1">
    <property type="nucleotide sequence ID" value="NZ_CP061799.1"/>
</dbReference>
<keyword evidence="3" id="KW-0418">Kinase</keyword>
<evidence type="ECO:0000313" key="4">
    <source>
        <dbReference type="Proteomes" id="UP000663720"/>
    </source>
</evidence>
<dbReference type="Gene3D" id="3.30.565.10">
    <property type="entry name" value="Histidine kinase-like ATPase, C-terminal domain"/>
    <property type="match status" value="1"/>
</dbReference>
<dbReference type="Pfam" id="PF13581">
    <property type="entry name" value="HATPase_c_2"/>
    <property type="match status" value="1"/>
</dbReference>
<dbReference type="SUPFAM" id="SSF55874">
    <property type="entry name" value="ATPase domain of HSP90 chaperone/DNA topoisomerase II/histidine kinase"/>
    <property type="match status" value="1"/>
</dbReference>
<reference evidence="3" key="1">
    <citation type="journal article" date="2021" name="Microb. Physiol.">
        <title>Proteogenomic Insights into the Physiology of Marine, Sulfate-Reducing, Filamentous Desulfonema limicola and Desulfonema magnum.</title>
        <authorList>
            <person name="Schnaars V."/>
            <person name="Wohlbrand L."/>
            <person name="Scheve S."/>
            <person name="Hinrichs C."/>
            <person name="Reinhardt R."/>
            <person name="Rabus R."/>
        </authorList>
    </citation>
    <scope>NUCLEOTIDE SEQUENCE</scope>
    <source>
        <strain evidence="3">5ac10</strain>
    </source>
</reference>
<keyword evidence="4" id="KW-1185">Reference proteome</keyword>
<evidence type="ECO:0000256" key="1">
    <source>
        <dbReference type="ARBA" id="ARBA00022527"/>
    </source>
</evidence>
<proteinExistence type="predicted"/>
<dbReference type="EMBL" id="CP061799">
    <property type="protein sequence ID" value="QTA79254.1"/>
    <property type="molecule type" value="Genomic_DNA"/>
</dbReference>
<protein>
    <submittedName>
        <fullName evidence="3">Histidine kinase</fullName>
    </submittedName>
</protein>
<evidence type="ECO:0000313" key="3">
    <source>
        <dbReference type="EMBL" id="QTA79254.1"/>
    </source>
</evidence>
<dbReference type="InterPro" id="IPR003594">
    <property type="entry name" value="HATPase_dom"/>
</dbReference>
<keyword evidence="1" id="KW-0723">Serine/threonine-protein kinase</keyword>
<dbReference type="PANTHER" id="PTHR35526">
    <property type="entry name" value="ANTI-SIGMA-F FACTOR RSBW-RELATED"/>
    <property type="match status" value="1"/>
</dbReference>
<dbReference type="GO" id="GO:0004674">
    <property type="term" value="F:protein serine/threonine kinase activity"/>
    <property type="evidence" value="ECO:0007669"/>
    <property type="project" value="UniProtKB-KW"/>
</dbReference>
<dbReference type="CDD" id="cd16936">
    <property type="entry name" value="HATPase_RsbW-like"/>
    <property type="match status" value="1"/>
</dbReference>
<dbReference type="AlphaFoldDB" id="A0A975B5R3"/>
<evidence type="ECO:0000259" key="2">
    <source>
        <dbReference type="Pfam" id="PF13581"/>
    </source>
</evidence>
<feature type="domain" description="Histidine kinase/HSP90-like ATPase" evidence="2">
    <location>
        <begin position="9"/>
        <end position="137"/>
    </location>
</feature>
<sequence length="152" mass="17272">MQKIELSIESRLNNVSLIGVTVNKICSKIKIDHQTCCQIELCVVEAVNQCIMHAYQNNPGKYVKIAIELEKENICFKICDTGRLMNSFKDMKSDLSFDPEKSSSLPETDMGIYIINNIMDTVSYKCINGINTLTMTKHVKDLQLPEHKNPPF</sequence>
<dbReference type="InterPro" id="IPR036890">
    <property type="entry name" value="HATPase_C_sf"/>
</dbReference>
<dbReference type="Proteomes" id="UP000663720">
    <property type="component" value="Chromosome"/>
</dbReference>
<dbReference type="PANTHER" id="PTHR35526:SF3">
    <property type="entry name" value="ANTI-SIGMA-F FACTOR RSBW"/>
    <property type="match status" value="1"/>
</dbReference>
<gene>
    <name evidence="3" type="ORF">dnl_15100</name>
</gene>
<keyword evidence="3" id="KW-0808">Transferase</keyword>